<protein>
    <submittedName>
        <fullName evidence="1">Uncharacterized protein</fullName>
    </submittedName>
</protein>
<gene>
    <name evidence="1" type="ORF">E2553_43200</name>
</gene>
<dbReference type="Proteomes" id="UP000297385">
    <property type="component" value="Unassembled WGS sequence"/>
</dbReference>
<evidence type="ECO:0000313" key="2">
    <source>
        <dbReference type="Proteomes" id="UP000297385"/>
    </source>
</evidence>
<reference evidence="1 2" key="1">
    <citation type="submission" date="2019-03" db="EMBL/GenBank/DDBJ databases">
        <title>Complete Genome Sequence of Paraburkholderia dipogonis ICMP 19430T, a Nitrogen-fixing Symbiont of the South African Invasive Legume Dipogon lignosus in New Zealand.</title>
        <authorList>
            <person name="De Meyer S.E."/>
        </authorList>
    </citation>
    <scope>NUCLEOTIDE SEQUENCE [LARGE SCALE GENOMIC DNA]</scope>
    <source>
        <strain evidence="1 2">ICMP 19430</strain>
    </source>
</reference>
<proteinExistence type="predicted"/>
<name>A0A4Y8MGI8_9BURK</name>
<accession>A0A4Y8MGI8</accession>
<organism evidence="1 2">
    <name type="scientific">Paraburkholderia dipogonis</name>
    <dbReference type="NCBI Taxonomy" id="1211383"/>
    <lineage>
        <taxon>Bacteria</taxon>
        <taxon>Pseudomonadati</taxon>
        <taxon>Pseudomonadota</taxon>
        <taxon>Betaproteobacteria</taxon>
        <taxon>Burkholderiales</taxon>
        <taxon>Burkholderiaceae</taxon>
        <taxon>Paraburkholderia</taxon>
    </lineage>
</organism>
<comment type="caution">
    <text evidence="1">The sequence shown here is derived from an EMBL/GenBank/DDBJ whole genome shotgun (WGS) entry which is preliminary data.</text>
</comment>
<dbReference type="AlphaFoldDB" id="A0A4Y8MGI8"/>
<evidence type="ECO:0000313" key="1">
    <source>
        <dbReference type="EMBL" id="TFE36538.1"/>
    </source>
</evidence>
<dbReference type="RefSeq" id="WP_134466637.1">
    <property type="nucleotide sequence ID" value="NZ_SNVI01000008.1"/>
</dbReference>
<dbReference type="EMBL" id="SNVI01000008">
    <property type="protein sequence ID" value="TFE36538.1"/>
    <property type="molecule type" value="Genomic_DNA"/>
</dbReference>
<sequence>MAVSDDLKFKLIIAGVGVMVVAYAAKKAAGAGQGVIDSVTGALGSAYDTAANAVGEGFTFVANLPPTAWNAAQAPQTNLGPFNSTATSIVNGPSNLLDATSMGMIGGSGGNTGNGGIGAWLWNIVDGNAFKPNGQP</sequence>